<proteinExistence type="predicted"/>
<accession>A0A1I4AW25</accession>
<dbReference type="InterPro" id="IPR001387">
    <property type="entry name" value="Cro/C1-type_HTH"/>
</dbReference>
<dbReference type="Pfam" id="PF17765">
    <property type="entry name" value="MLTR_LBD"/>
    <property type="match status" value="1"/>
</dbReference>
<reference evidence="2 3" key="1">
    <citation type="submission" date="2016-10" db="EMBL/GenBank/DDBJ databases">
        <authorList>
            <person name="de Groot N.N."/>
        </authorList>
    </citation>
    <scope>NUCLEOTIDE SEQUENCE [LARGE SCALE GENOMIC DNA]</scope>
    <source>
        <strain evidence="2 3">DSM 19981</strain>
    </source>
</reference>
<evidence type="ECO:0000259" key="1">
    <source>
        <dbReference type="PROSITE" id="PS50943"/>
    </source>
</evidence>
<dbReference type="InterPro" id="IPR041413">
    <property type="entry name" value="MLTR_LBD"/>
</dbReference>
<feature type="domain" description="HTH cro/C1-type" evidence="1">
    <location>
        <begin position="16"/>
        <end position="70"/>
    </location>
</feature>
<dbReference type="CDD" id="cd00093">
    <property type="entry name" value="HTH_XRE"/>
    <property type="match status" value="1"/>
</dbReference>
<name>A0A1I4AW25_9PROT</name>
<evidence type="ECO:0000313" key="3">
    <source>
        <dbReference type="Proteomes" id="UP000199473"/>
    </source>
</evidence>
<dbReference type="Pfam" id="PF13560">
    <property type="entry name" value="HTH_31"/>
    <property type="match status" value="1"/>
</dbReference>
<dbReference type="STRING" id="1123062.SAMN02745775_104184"/>
<keyword evidence="3" id="KW-1185">Reference proteome</keyword>
<organism evidence="2 3">
    <name type="scientific">Falsiroseomonas stagni DSM 19981</name>
    <dbReference type="NCBI Taxonomy" id="1123062"/>
    <lineage>
        <taxon>Bacteria</taxon>
        <taxon>Pseudomonadati</taxon>
        <taxon>Pseudomonadota</taxon>
        <taxon>Alphaproteobacteria</taxon>
        <taxon>Acetobacterales</taxon>
        <taxon>Roseomonadaceae</taxon>
        <taxon>Falsiroseomonas</taxon>
    </lineage>
</organism>
<dbReference type="EMBL" id="FOSQ01000004">
    <property type="protein sequence ID" value="SFK60071.1"/>
    <property type="molecule type" value="Genomic_DNA"/>
</dbReference>
<dbReference type="SUPFAM" id="SSF47413">
    <property type="entry name" value="lambda repressor-like DNA-binding domains"/>
    <property type="match status" value="1"/>
</dbReference>
<dbReference type="AlphaFoldDB" id="A0A1I4AW25"/>
<dbReference type="Proteomes" id="UP000199473">
    <property type="component" value="Unassembled WGS sequence"/>
</dbReference>
<dbReference type="PROSITE" id="PS50943">
    <property type="entry name" value="HTH_CROC1"/>
    <property type="match status" value="1"/>
</dbReference>
<dbReference type="Gene3D" id="3.30.450.180">
    <property type="match status" value="1"/>
</dbReference>
<dbReference type="SMART" id="SM00530">
    <property type="entry name" value="HTH_XRE"/>
    <property type="match status" value="1"/>
</dbReference>
<dbReference type="OrthoDB" id="9785973at2"/>
<sequence length="269" mass="28586">MRTHQPLPAPAVGPLLRAWRERRRRSQMDLSLEAGISQRHLSYVEGGRATPSRDMVLRIAEELAVPLRDRNALLLAAGYAPAFPERPLDDPALGAARGVVQAILRAHAPFPALAVDRHWVMLAANDTVGALLAGVENRALLTPPVNVLRLSLHPRGLLPMIANAAEWRAHILERLRRQVAAGADPVLAALLAELSALPAAEDRVAGSPALVPGGIAVPLVLDVPAGRLALMSTTTVFGTPVEVTLAELAIEAFYPADEATASILRDLAG</sequence>
<dbReference type="PANTHER" id="PTHR35010:SF4">
    <property type="entry name" value="BLL5781 PROTEIN"/>
    <property type="match status" value="1"/>
</dbReference>
<dbReference type="RefSeq" id="WP_092960197.1">
    <property type="nucleotide sequence ID" value="NZ_FOSQ01000004.1"/>
</dbReference>
<dbReference type="PANTHER" id="PTHR35010">
    <property type="entry name" value="BLL4672 PROTEIN-RELATED"/>
    <property type="match status" value="1"/>
</dbReference>
<dbReference type="GO" id="GO:0003677">
    <property type="term" value="F:DNA binding"/>
    <property type="evidence" value="ECO:0007669"/>
    <property type="project" value="InterPro"/>
</dbReference>
<protein>
    <submittedName>
        <fullName evidence="2">Helix-turn-helix domain-containing protein</fullName>
    </submittedName>
</protein>
<evidence type="ECO:0000313" key="2">
    <source>
        <dbReference type="EMBL" id="SFK60071.1"/>
    </source>
</evidence>
<dbReference type="Gene3D" id="1.10.260.40">
    <property type="entry name" value="lambda repressor-like DNA-binding domains"/>
    <property type="match status" value="1"/>
</dbReference>
<gene>
    <name evidence="2" type="ORF">SAMN02745775_104184</name>
</gene>
<dbReference type="InterPro" id="IPR010982">
    <property type="entry name" value="Lambda_DNA-bd_dom_sf"/>
</dbReference>